<evidence type="ECO:0000313" key="10">
    <source>
        <dbReference type="Proteomes" id="UP001347796"/>
    </source>
</evidence>
<proteinExistence type="inferred from homology"/>
<keyword evidence="7 8" id="KW-0472">Membrane</keyword>
<evidence type="ECO:0000256" key="3">
    <source>
        <dbReference type="ARBA" id="ARBA00022502"/>
    </source>
</evidence>
<keyword evidence="10" id="KW-1185">Reference proteome</keyword>
<keyword evidence="5 8" id="KW-0732">Signal</keyword>
<comment type="caution">
    <text evidence="9">The sequence shown here is derived from an EMBL/GenBank/DDBJ whole genome shotgun (WGS) entry which is preliminary data.</text>
</comment>
<dbReference type="EMBL" id="JAZGQO010000021">
    <property type="protein sequence ID" value="KAK6166706.1"/>
    <property type="molecule type" value="Genomic_DNA"/>
</dbReference>
<evidence type="ECO:0000313" key="9">
    <source>
        <dbReference type="EMBL" id="KAK6166706.1"/>
    </source>
</evidence>
<feature type="transmembrane region" description="Helical" evidence="8">
    <location>
        <begin position="197"/>
        <end position="216"/>
    </location>
</feature>
<dbReference type="PANTHER" id="PTHR13148:SF0">
    <property type="entry name" value="POST-GPI ATTACHMENT TO PROTEINS FACTOR 3"/>
    <property type="match status" value="1"/>
</dbReference>
<dbReference type="GO" id="GO:0005789">
    <property type="term" value="C:endoplasmic reticulum membrane"/>
    <property type="evidence" value="ECO:0007669"/>
    <property type="project" value="TreeGrafter"/>
</dbReference>
<evidence type="ECO:0000256" key="6">
    <source>
        <dbReference type="ARBA" id="ARBA00022989"/>
    </source>
</evidence>
<evidence type="ECO:0000256" key="2">
    <source>
        <dbReference type="ARBA" id="ARBA00006387"/>
    </source>
</evidence>
<sequence>MEDVLKSSFIFLLLMIISQTGCQGSIGDRSYRFMKCLIGCTTINCSKPHDFLAKQPLHLKVLQWDCESECRYSCMWSTVDAFEKDGLKIPQFNGKWPFIRLFGIQEPASVLFSTFNAMCCLGIFYFRRKISPNVPMYYVWHIVSLVSLNAWIWSIVFHTRDTDITEKLDYYFAFSIVCCNIWSFMCRYFGTNSWYKTGIFTTIIITIYLYHIYYLHYIDMDYGYNVTVNITLGILNTILWSIWSLYRIKKQPYLWKCLLAILAVPMLLLLELFDFPPIYWCLDAHALWHAGTVPFALMWISFIVDDCRYLQEKQEESLLKLD</sequence>
<organism evidence="9 10">
    <name type="scientific">Patella caerulea</name>
    <name type="common">Rayed Mediterranean limpet</name>
    <dbReference type="NCBI Taxonomy" id="87958"/>
    <lineage>
        <taxon>Eukaryota</taxon>
        <taxon>Metazoa</taxon>
        <taxon>Spiralia</taxon>
        <taxon>Lophotrochozoa</taxon>
        <taxon>Mollusca</taxon>
        <taxon>Gastropoda</taxon>
        <taxon>Patellogastropoda</taxon>
        <taxon>Patelloidea</taxon>
        <taxon>Patellidae</taxon>
        <taxon>Patella</taxon>
    </lineage>
</organism>
<feature type="signal peptide" evidence="8">
    <location>
        <begin position="1"/>
        <end position="24"/>
    </location>
</feature>
<evidence type="ECO:0000256" key="5">
    <source>
        <dbReference type="ARBA" id="ARBA00022729"/>
    </source>
</evidence>
<dbReference type="Proteomes" id="UP001347796">
    <property type="component" value="Unassembled WGS sequence"/>
</dbReference>
<dbReference type="GO" id="GO:0000139">
    <property type="term" value="C:Golgi membrane"/>
    <property type="evidence" value="ECO:0007669"/>
    <property type="project" value="UniProtKB-SubCell"/>
</dbReference>
<feature type="transmembrane region" description="Helical" evidence="8">
    <location>
        <begin position="253"/>
        <end position="273"/>
    </location>
</feature>
<evidence type="ECO:0000256" key="8">
    <source>
        <dbReference type="RuleBase" id="RU365066"/>
    </source>
</evidence>
<comment type="subcellular location">
    <subcellularLocation>
        <location evidence="1">Endomembrane system</location>
        <topology evidence="1">Multi-pass membrane protein</topology>
    </subcellularLocation>
    <subcellularLocation>
        <location evidence="8">Golgi apparatus membrane</location>
        <topology evidence="8">Multi-pass membrane protein</topology>
    </subcellularLocation>
</comment>
<keyword evidence="8" id="KW-0333">Golgi apparatus</keyword>
<evidence type="ECO:0000256" key="1">
    <source>
        <dbReference type="ARBA" id="ARBA00004127"/>
    </source>
</evidence>
<feature type="transmembrane region" description="Helical" evidence="8">
    <location>
        <begin position="138"/>
        <end position="158"/>
    </location>
</feature>
<feature type="transmembrane region" description="Helical" evidence="8">
    <location>
        <begin position="108"/>
        <end position="126"/>
    </location>
</feature>
<dbReference type="GO" id="GO:0006506">
    <property type="term" value="P:GPI anchor biosynthetic process"/>
    <property type="evidence" value="ECO:0007669"/>
    <property type="project" value="UniProtKB-KW"/>
</dbReference>
<evidence type="ECO:0000256" key="4">
    <source>
        <dbReference type="ARBA" id="ARBA00022692"/>
    </source>
</evidence>
<feature type="transmembrane region" description="Helical" evidence="8">
    <location>
        <begin position="285"/>
        <end position="304"/>
    </location>
</feature>
<feature type="transmembrane region" description="Helical" evidence="8">
    <location>
        <begin position="222"/>
        <end position="246"/>
    </location>
</feature>
<evidence type="ECO:0000256" key="7">
    <source>
        <dbReference type="ARBA" id="ARBA00023136"/>
    </source>
</evidence>
<feature type="chain" id="PRO_5042665301" description="Post-GPI attachment to proteins factor 3" evidence="8">
    <location>
        <begin position="25"/>
        <end position="322"/>
    </location>
</feature>
<comment type="function">
    <text evidence="8">Involved in the lipid remodeling steps of GPI-anchor maturation.</text>
</comment>
<dbReference type="GO" id="GO:0016788">
    <property type="term" value="F:hydrolase activity, acting on ester bonds"/>
    <property type="evidence" value="ECO:0007669"/>
    <property type="project" value="TreeGrafter"/>
</dbReference>
<reference evidence="9 10" key="1">
    <citation type="submission" date="2024-01" db="EMBL/GenBank/DDBJ databases">
        <title>The genome of the rayed Mediterranean limpet Patella caerulea (Linnaeus, 1758).</title>
        <authorList>
            <person name="Anh-Thu Weber A."/>
            <person name="Halstead-Nussloch G."/>
        </authorList>
    </citation>
    <scope>NUCLEOTIDE SEQUENCE [LARGE SCALE GENOMIC DNA]</scope>
    <source>
        <strain evidence="9">AATW-2023a</strain>
        <tissue evidence="9">Whole specimen</tissue>
    </source>
</reference>
<name>A0AAN8GBZ3_PATCE</name>
<dbReference type="InterPro" id="IPR007217">
    <property type="entry name" value="Per1-like"/>
</dbReference>
<gene>
    <name evidence="9" type="ORF">SNE40_023340</name>
</gene>
<keyword evidence="6 8" id="KW-1133">Transmembrane helix</keyword>
<comment type="similarity">
    <text evidence="2 8">Belongs to the PGAP3 family.</text>
</comment>
<dbReference type="PANTHER" id="PTHR13148">
    <property type="entry name" value="PER1-RELATED"/>
    <property type="match status" value="1"/>
</dbReference>
<protein>
    <recommendedName>
        <fullName evidence="8">Post-GPI attachment to proteins factor 3</fullName>
    </recommendedName>
</protein>
<dbReference type="Pfam" id="PF04080">
    <property type="entry name" value="Per1"/>
    <property type="match status" value="1"/>
</dbReference>
<feature type="transmembrane region" description="Helical" evidence="8">
    <location>
        <begin position="170"/>
        <end position="190"/>
    </location>
</feature>
<accession>A0AAN8GBZ3</accession>
<keyword evidence="4 8" id="KW-0812">Transmembrane</keyword>
<dbReference type="AlphaFoldDB" id="A0AAN8GBZ3"/>
<keyword evidence="3 8" id="KW-0337">GPI-anchor biosynthesis</keyword>